<dbReference type="EMBL" id="PJNI01000009">
    <property type="protein sequence ID" value="PKR80495.1"/>
    <property type="molecule type" value="Genomic_DNA"/>
</dbReference>
<dbReference type="Proteomes" id="UP000236654">
    <property type="component" value="Unassembled WGS sequence"/>
</dbReference>
<dbReference type="SUPFAM" id="SSF56925">
    <property type="entry name" value="OMPA-like"/>
    <property type="match status" value="1"/>
</dbReference>
<evidence type="ECO:0000313" key="3">
    <source>
        <dbReference type="EMBL" id="PKR80495.1"/>
    </source>
</evidence>
<feature type="signal peptide" evidence="1">
    <location>
        <begin position="1"/>
        <end position="22"/>
    </location>
</feature>
<feature type="chain" id="PRO_5014115295" description="Outer membrane protein beta-barrel domain-containing protein" evidence="1">
    <location>
        <begin position="23"/>
        <end position="282"/>
    </location>
</feature>
<keyword evidence="1" id="KW-0732">Signal</keyword>
<name>A0A2I0R1R3_9FLAO</name>
<dbReference type="Pfam" id="PF13568">
    <property type="entry name" value="OMP_b-brl_2"/>
    <property type="match status" value="1"/>
</dbReference>
<gene>
    <name evidence="3" type="ORF">CW751_08955</name>
</gene>
<reference evidence="3 4" key="1">
    <citation type="submission" date="2017-12" db="EMBL/GenBank/DDBJ databases">
        <title>The draft genome sequence of Brumimicrobium saltpan LHR20.</title>
        <authorList>
            <person name="Do Z.-J."/>
            <person name="Luo H.-R."/>
        </authorList>
    </citation>
    <scope>NUCLEOTIDE SEQUENCE [LARGE SCALE GENOMIC DNA]</scope>
    <source>
        <strain evidence="3 4">LHR20</strain>
    </source>
</reference>
<evidence type="ECO:0000313" key="4">
    <source>
        <dbReference type="Proteomes" id="UP000236654"/>
    </source>
</evidence>
<comment type="caution">
    <text evidence="3">The sequence shown here is derived from an EMBL/GenBank/DDBJ whole genome shotgun (WGS) entry which is preliminary data.</text>
</comment>
<protein>
    <recommendedName>
        <fullName evidence="2">Outer membrane protein beta-barrel domain-containing protein</fullName>
    </recommendedName>
</protein>
<sequence>MKIVKIIITISLGLTLAPFVSAQKYTVHKNKKSYIAVHGGFNFSIPHVSDRYAILSPQSEEMEKDYGKLGKNTGAQFGIRYSYNFTNALAINAGIGYQSFGFKYRTDYSWNDTIAQQNLTKEMHHEQKVSYFSIPVMVRWDFSRQQFMPYAQAGISFDFRHQSKKSIHQDQIIDEKITESQFSSLETADMTEHIRKFNMGIMAGIGIEYYTKFFTFGVESNFKYGFFKLVNDENRYADMTGFAMKYLDVLDQLKLSNWNVQFTLAIPINHSVKTNILRKRRY</sequence>
<dbReference type="OrthoDB" id="1466662at2"/>
<evidence type="ECO:0000256" key="1">
    <source>
        <dbReference type="SAM" id="SignalP"/>
    </source>
</evidence>
<evidence type="ECO:0000259" key="2">
    <source>
        <dbReference type="Pfam" id="PF13568"/>
    </source>
</evidence>
<dbReference type="RefSeq" id="WP_101334665.1">
    <property type="nucleotide sequence ID" value="NZ_PJNI01000009.1"/>
</dbReference>
<accession>A0A2I0R1R3</accession>
<organism evidence="3 4">
    <name type="scientific">Brumimicrobium salinarum</name>
    <dbReference type="NCBI Taxonomy" id="2058658"/>
    <lineage>
        <taxon>Bacteria</taxon>
        <taxon>Pseudomonadati</taxon>
        <taxon>Bacteroidota</taxon>
        <taxon>Flavobacteriia</taxon>
        <taxon>Flavobacteriales</taxon>
        <taxon>Crocinitomicaceae</taxon>
        <taxon>Brumimicrobium</taxon>
    </lineage>
</organism>
<dbReference type="InterPro" id="IPR011250">
    <property type="entry name" value="OMP/PagP_B-barrel"/>
</dbReference>
<dbReference type="Gene3D" id="2.40.160.20">
    <property type="match status" value="1"/>
</dbReference>
<dbReference type="AlphaFoldDB" id="A0A2I0R1R3"/>
<dbReference type="InterPro" id="IPR025665">
    <property type="entry name" value="Beta-barrel_OMP_2"/>
</dbReference>
<feature type="domain" description="Outer membrane protein beta-barrel" evidence="2">
    <location>
        <begin position="33"/>
        <end position="229"/>
    </location>
</feature>
<proteinExistence type="predicted"/>
<keyword evidence="4" id="KW-1185">Reference proteome</keyword>